<dbReference type="RefSeq" id="WP_186347074.1">
    <property type="nucleotide sequence ID" value="NZ_BMMR01000010.1"/>
</dbReference>
<dbReference type="Proteomes" id="UP000604001">
    <property type="component" value="Unassembled WGS sequence"/>
</dbReference>
<dbReference type="SUPFAM" id="SSF51735">
    <property type="entry name" value="NAD(P)-binding Rossmann-fold domains"/>
    <property type="match status" value="1"/>
</dbReference>
<dbReference type="InterPro" id="IPR051603">
    <property type="entry name" value="Zinc-ADH_QOR/CCCR"/>
</dbReference>
<sequence length="324" mass="32608">MRAAHLHTCGEPPHPVEQDEPVPGDGQALVAVTAAPITPLDLLCASGTSYFGEPATPYVPGVQGVGTVLSSAEHATGTRVWFPTTAGMAPGDGAMAERAVVADADLVPLTGSVDDVHLAALGLSAIAAWTALTLTGGLSTGERVLVLGSSGVVGTVALQAARIAGAGAVFGAALEPTAAERAADLGADGFVPLQRDDDVATLAARMRDVVGEVDLVLDPLCGVPASAALLCLAPHGRLVNLGGSAGDTATFSSAHLRSGARRVLGYTNNDLTAGERRAAMAAIEEHAAAGRLAVPHEAFTLEHVGEAWARQQGGEVHGRAVVTL</sequence>
<keyword evidence="5" id="KW-1185">Reference proteome</keyword>
<name>A0ABR6UD52_9ACTN</name>
<organism evidence="4 5">
    <name type="scientific">Nocardioides deserti</name>
    <dbReference type="NCBI Taxonomy" id="1588644"/>
    <lineage>
        <taxon>Bacteria</taxon>
        <taxon>Bacillati</taxon>
        <taxon>Actinomycetota</taxon>
        <taxon>Actinomycetes</taxon>
        <taxon>Propionibacteriales</taxon>
        <taxon>Nocardioidaceae</taxon>
        <taxon>Nocardioides</taxon>
    </lineage>
</organism>
<dbReference type="Pfam" id="PF00107">
    <property type="entry name" value="ADH_zinc_N"/>
    <property type="match status" value="1"/>
</dbReference>
<dbReference type="InterPro" id="IPR020843">
    <property type="entry name" value="ER"/>
</dbReference>
<evidence type="ECO:0000256" key="1">
    <source>
        <dbReference type="ARBA" id="ARBA00022857"/>
    </source>
</evidence>
<dbReference type="SUPFAM" id="SSF50129">
    <property type="entry name" value="GroES-like"/>
    <property type="match status" value="1"/>
</dbReference>
<evidence type="ECO:0000313" key="5">
    <source>
        <dbReference type="Proteomes" id="UP000604001"/>
    </source>
</evidence>
<feature type="domain" description="Enoyl reductase (ER)" evidence="3">
    <location>
        <begin position="10"/>
        <end position="322"/>
    </location>
</feature>
<dbReference type="EMBL" id="JACMYC010000013">
    <property type="protein sequence ID" value="MBC2961869.1"/>
    <property type="molecule type" value="Genomic_DNA"/>
</dbReference>
<dbReference type="InterPro" id="IPR013154">
    <property type="entry name" value="ADH-like_N"/>
</dbReference>
<keyword evidence="1" id="KW-0521">NADP</keyword>
<dbReference type="Gene3D" id="3.40.50.720">
    <property type="entry name" value="NAD(P)-binding Rossmann-like Domain"/>
    <property type="match status" value="1"/>
</dbReference>
<evidence type="ECO:0000256" key="2">
    <source>
        <dbReference type="SAM" id="MobiDB-lite"/>
    </source>
</evidence>
<dbReference type="SMART" id="SM00829">
    <property type="entry name" value="PKS_ER"/>
    <property type="match status" value="1"/>
</dbReference>
<dbReference type="Pfam" id="PF08240">
    <property type="entry name" value="ADH_N"/>
    <property type="match status" value="1"/>
</dbReference>
<accession>A0ABR6UD52</accession>
<reference evidence="4 5" key="1">
    <citation type="submission" date="2020-08" db="EMBL/GenBank/DDBJ databases">
        <title>novel species in genus Nocardioides.</title>
        <authorList>
            <person name="Zhang G."/>
        </authorList>
    </citation>
    <scope>NUCLEOTIDE SEQUENCE [LARGE SCALE GENOMIC DNA]</scope>
    <source>
        <strain evidence="4 5">SC8A-24</strain>
    </source>
</reference>
<protein>
    <submittedName>
        <fullName evidence="4">Zinc-binding alcohol dehydrogenase family protein</fullName>
    </submittedName>
</protein>
<dbReference type="PANTHER" id="PTHR44154:SF1">
    <property type="entry name" value="QUINONE OXIDOREDUCTASE"/>
    <property type="match status" value="1"/>
</dbReference>
<dbReference type="InterPro" id="IPR011032">
    <property type="entry name" value="GroES-like_sf"/>
</dbReference>
<proteinExistence type="predicted"/>
<feature type="region of interest" description="Disordered" evidence="2">
    <location>
        <begin position="1"/>
        <end position="24"/>
    </location>
</feature>
<dbReference type="InterPro" id="IPR013149">
    <property type="entry name" value="ADH-like_C"/>
</dbReference>
<evidence type="ECO:0000259" key="3">
    <source>
        <dbReference type="SMART" id="SM00829"/>
    </source>
</evidence>
<comment type="caution">
    <text evidence="4">The sequence shown here is derived from an EMBL/GenBank/DDBJ whole genome shotgun (WGS) entry which is preliminary data.</text>
</comment>
<dbReference type="InterPro" id="IPR036291">
    <property type="entry name" value="NAD(P)-bd_dom_sf"/>
</dbReference>
<dbReference type="PANTHER" id="PTHR44154">
    <property type="entry name" value="QUINONE OXIDOREDUCTASE"/>
    <property type="match status" value="1"/>
</dbReference>
<evidence type="ECO:0000313" key="4">
    <source>
        <dbReference type="EMBL" id="MBC2961869.1"/>
    </source>
</evidence>
<dbReference type="Gene3D" id="3.90.180.10">
    <property type="entry name" value="Medium-chain alcohol dehydrogenases, catalytic domain"/>
    <property type="match status" value="1"/>
</dbReference>
<gene>
    <name evidence="4" type="ORF">H7344_16340</name>
</gene>